<evidence type="ECO:0000256" key="2">
    <source>
        <dbReference type="ARBA" id="ARBA00008664"/>
    </source>
</evidence>
<dbReference type="Gene3D" id="3.30.870.10">
    <property type="entry name" value="Endonuclease Chain A"/>
    <property type="match status" value="1"/>
</dbReference>
<name>A0A0H5BWU3_9ENTR</name>
<organism evidence="8 9">
    <name type="scientific">Candidatus Westeberhardia cardiocondylae</name>
    <dbReference type="NCBI Taxonomy" id="1594731"/>
    <lineage>
        <taxon>Bacteria</taxon>
        <taxon>Pseudomonadati</taxon>
        <taxon>Pseudomonadota</taxon>
        <taxon>Gammaproteobacteria</taxon>
        <taxon>Enterobacterales</taxon>
        <taxon>Enterobacteriaceae</taxon>
        <taxon>ant endosymbionts</taxon>
        <taxon>Candidatus Westeberhardia</taxon>
    </lineage>
</organism>
<sequence length="201" mass="22765">MKKTKIVSVFFILYIILVQSTFGNEKTIVGFSPGDTAKKIILDSIKNSKFSINIAAYSFTSKQITLALIDAQKRGVKIRIVADKKSNTGKYTAITYLVNHQIPVKLNDKYSIMHNKFMIFDDVSVQTGSFNYTNNAVSRNAENVICLINQPKIANKYILEFNRLWNESKNANPNINIGKNFSINITKFLNKNYKSVTSSNF</sequence>
<evidence type="ECO:0000313" key="8">
    <source>
        <dbReference type="EMBL" id="CEN32210.1"/>
    </source>
</evidence>
<dbReference type="Pfam" id="PF13091">
    <property type="entry name" value="PLDc_2"/>
    <property type="match status" value="1"/>
</dbReference>
<protein>
    <recommendedName>
        <fullName evidence="3">phospholipase D</fullName>
        <ecNumber evidence="3">3.1.4.4</ecNumber>
    </recommendedName>
</protein>
<feature type="domain" description="PLD phosphodiesterase" evidence="7">
    <location>
        <begin position="109"/>
        <end position="136"/>
    </location>
</feature>
<proteinExistence type="inferred from homology"/>
<dbReference type="EC" id="3.1.4.4" evidence="3"/>
<accession>A0A0H5BWU3</accession>
<dbReference type="InterPro" id="IPR051406">
    <property type="entry name" value="PLD_domain"/>
</dbReference>
<keyword evidence="9" id="KW-1185">Reference proteome</keyword>
<keyword evidence="4" id="KW-0378">Hydrolase</keyword>
<dbReference type="PROSITE" id="PS50035">
    <property type="entry name" value="PLD"/>
    <property type="match status" value="1"/>
</dbReference>
<dbReference type="Proteomes" id="UP000242753">
    <property type="component" value="Chromosome I"/>
</dbReference>
<dbReference type="PANTHER" id="PTHR43856:SF1">
    <property type="entry name" value="MITOCHONDRIAL CARDIOLIPIN HYDROLASE"/>
    <property type="match status" value="1"/>
</dbReference>
<keyword evidence="5" id="KW-0442">Lipid degradation</keyword>
<dbReference type="SUPFAM" id="SSF56024">
    <property type="entry name" value="Phospholipase D/nuclease"/>
    <property type="match status" value="1"/>
</dbReference>
<dbReference type="RefSeq" id="WP_281263757.1">
    <property type="nucleotide sequence ID" value="NZ_LN774881.1"/>
</dbReference>
<dbReference type="AlphaFoldDB" id="A0A0H5BWU3"/>
<comment type="similarity">
    <text evidence="2">Belongs to the phospholipase D family.</text>
</comment>
<gene>
    <name evidence="8" type="primary">pld</name>
    <name evidence="8" type="ORF">WEOB_269</name>
</gene>
<evidence type="ECO:0000256" key="4">
    <source>
        <dbReference type="ARBA" id="ARBA00022801"/>
    </source>
</evidence>
<dbReference type="GO" id="GO:0006793">
    <property type="term" value="P:phosphorus metabolic process"/>
    <property type="evidence" value="ECO:0007669"/>
    <property type="project" value="UniProtKB-ARBA"/>
</dbReference>
<dbReference type="EMBL" id="LN774881">
    <property type="protein sequence ID" value="CEN32210.1"/>
    <property type="molecule type" value="Genomic_DNA"/>
</dbReference>
<dbReference type="GO" id="GO:0016891">
    <property type="term" value="F:RNA endonuclease activity producing 5'-phosphomonoesters, hydrolytic mechanism"/>
    <property type="evidence" value="ECO:0007669"/>
    <property type="project" value="TreeGrafter"/>
</dbReference>
<dbReference type="CDD" id="cd09170">
    <property type="entry name" value="PLDc_Nuc"/>
    <property type="match status" value="1"/>
</dbReference>
<dbReference type="InterPro" id="IPR001736">
    <property type="entry name" value="PLipase_D/transphosphatidylase"/>
</dbReference>
<dbReference type="PANTHER" id="PTHR43856">
    <property type="entry name" value="CARDIOLIPIN HYDROLASE"/>
    <property type="match status" value="1"/>
</dbReference>
<dbReference type="KEGG" id="wca:WEOB_269"/>
<evidence type="ECO:0000256" key="1">
    <source>
        <dbReference type="ARBA" id="ARBA00000798"/>
    </source>
</evidence>
<comment type="catalytic activity">
    <reaction evidence="1">
        <text>a 1,2-diacyl-sn-glycero-3-phosphocholine + H2O = a 1,2-diacyl-sn-glycero-3-phosphate + choline + H(+)</text>
        <dbReference type="Rhea" id="RHEA:14445"/>
        <dbReference type="ChEBI" id="CHEBI:15354"/>
        <dbReference type="ChEBI" id="CHEBI:15377"/>
        <dbReference type="ChEBI" id="CHEBI:15378"/>
        <dbReference type="ChEBI" id="CHEBI:57643"/>
        <dbReference type="ChEBI" id="CHEBI:58608"/>
        <dbReference type="EC" id="3.1.4.4"/>
    </reaction>
</comment>
<reference evidence="9" key="1">
    <citation type="submission" date="2015-01" db="EMBL/GenBank/DDBJ databases">
        <authorList>
            <person name="Manzano-Marin A."/>
            <person name="Manzano-Marin A."/>
        </authorList>
    </citation>
    <scope>NUCLEOTIDE SEQUENCE [LARGE SCALE GENOMIC DNA]</scope>
    <source>
        <strain evidence="9">obscurior</strain>
    </source>
</reference>
<dbReference type="STRING" id="1594731.WEOB_269"/>
<keyword evidence="6" id="KW-0443">Lipid metabolism</keyword>
<evidence type="ECO:0000256" key="3">
    <source>
        <dbReference type="ARBA" id="ARBA00012027"/>
    </source>
</evidence>
<evidence type="ECO:0000256" key="6">
    <source>
        <dbReference type="ARBA" id="ARBA00023098"/>
    </source>
</evidence>
<evidence type="ECO:0000313" key="9">
    <source>
        <dbReference type="Proteomes" id="UP000242753"/>
    </source>
</evidence>
<dbReference type="SMART" id="SM00155">
    <property type="entry name" value="PLDc"/>
    <property type="match status" value="1"/>
</dbReference>
<evidence type="ECO:0000259" key="7">
    <source>
        <dbReference type="PROSITE" id="PS50035"/>
    </source>
</evidence>
<evidence type="ECO:0000256" key="5">
    <source>
        <dbReference type="ARBA" id="ARBA00022963"/>
    </source>
</evidence>
<dbReference type="GO" id="GO:0016042">
    <property type="term" value="P:lipid catabolic process"/>
    <property type="evidence" value="ECO:0007669"/>
    <property type="project" value="UniProtKB-KW"/>
</dbReference>
<dbReference type="GO" id="GO:0004630">
    <property type="term" value="F:phospholipase D activity"/>
    <property type="evidence" value="ECO:0007669"/>
    <property type="project" value="UniProtKB-EC"/>
</dbReference>
<dbReference type="InterPro" id="IPR025202">
    <property type="entry name" value="PLD-like_dom"/>
</dbReference>